<comment type="caution">
    <text evidence="1">The sequence shown here is derived from an EMBL/GenBank/DDBJ whole genome shotgun (WGS) entry which is preliminary data.</text>
</comment>
<organism evidence="1 2">
    <name type="scientific">Oryza meyeriana var. granulata</name>
    <dbReference type="NCBI Taxonomy" id="110450"/>
    <lineage>
        <taxon>Eukaryota</taxon>
        <taxon>Viridiplantae</taxon>
        <taxon>Streptophyta</taxon>
        <taxon>Embryophyta</taxon>
        <taxon>Tracheophyta</taxon>
        <taxon>Spermatophyta</taxon>
        <taxon>Magnoliopsida</taxon>
        <taxon>Liliopsida</taxon>
        <taxon>Poales</taxon>
        <taxon>Poaceae</taxon>
        <taxon>BOP clade</taxon>
        <taxon>Oryzoideae</taxon>
        <taxon>Oryzeae</taxon>
        <taxon>Oryzinae</taxon>
        <taxon>Oryza</taxon>
        <taxon>Oryza meyeriana</taxon>
    </lineage>
</organism>
<dbReference type="Proteomes" id="UP000479710">
    <property type="component" value="Unassembled WGS sequence"/>
</dbReference>
<gene>
    <name evidence="1" type="ORF">E2562_013573</name>
</gene>
<dbReference type="EMBL" id="SPHZ02000010">
    <property type="protein sequence ID" value="KAF0895473.1"/>
    <property type="molecule type" value="Genomic_DNA"/>
</dbReference>
<reference evidence="1 2" key="1">
    <citation type="submission" date="2019-11" db="EMBL/GenBank/DDBJ databases">
        <title>Whole genome sequence of Oryza granulata.</title>
        <authorList>
            <person name="Li W."/>
        </authorList>
    </citation>
    <scope>NUCLEOTIDE SEQUENCE [LARGE SCALE GENOMIC DNA]</scope>
    <source>
        <strain evidence="2">cv. Menghai</strain>
        <tissue evidence="1">Leaf</tissue>
    </source>
</reference>
<sequence>MGKSKRIGGDGYGKPGEAVGLTDMGRHRAAGMRSAAVARPMRGTDLASAALRRAFGGRRGWARRLARSSALAVAIGIASQLGRLVLSANAKTASEMTCHR</sequence>
<dbReference type="AlphaFoldDB" id="A0A6G1C7B7"/>
<name>A0A6G1C7B7_9ORYZ</name>
<keyword evidence="2" id="KW-1185">Reference proteome</keyword>
<protein>
    <submittedName>
        <fullName evidence="1">Uncharacterized protein</fullName>
    </submittedName>
</protein>
<evidence type="ECO:0000313" key="1">
    <source>
        <dbReference type="EMBL" id="KAF0895473.1"/>
    </source>
</evidence>
<proteinExistence type="predicted"/>
<accession>A0A6G1C7B7</accession>
<evidence type="ECO:0000313" key="2">
    <source>
        <dbReference type="Proteomes" id="UP000479710"/>
    </source>
</evidence>